<dbReference type="OrthoDB" id="4979371at2"/>
<sequence length="112" mass="12093">MKHLSFGEKSLFIGDEAADALTNYAALLADRGRADTVVLNAIGPDGHTVEATFVLNEGASLMTETADEGFKEPENSDVVEYMNTRALGLLQGERGEPLNEEDAVDFQRFAEG</sequence>
<evidence type="ECO:0000313" key="2">
    <source>
        <dbReference type="Proteomes" id="UP000244978"/>
    </source>
</evidence>
<protein>
    <submittedName>
        <fullName evidence="1">Uncharacterized protein</fullName>
    </submittedName>
</protein>
<reference evidence="2" key="1">
    <citation type="submission" date="2018-04" db="EMBL/GenBank/DDBJ databases">
        <authorList>
            <person name="Liu S."/>
            <person name="Wang Z."/>
            <person name="Li J."/>
        </authorList>
    </citation>
    <scope>NUCLEOTIDE SEQUENCE [LARGE SCALE GENOMIC DNA]</scope>
    <source>
        <strain evidence="2">S1194</strain>
    </source>
</reference>
<dbReference type="Proteomes" id="UP000244978">
    <property type="component" value="Unassembled WGS sequence"/>
</dbReference>
<name>A0A2U1T0U7_9MICO</name>
<keyword evidence="2" id="KW-1185">Reference proteome</keyword>
<accession>A0A2U1T0U7</accession>
<gene>
    <name evidence="1" type="ORF">DF220_06415</name>
</gene>
<dbReference type="AlphaFoldDB" id="A0A2U1T0U7"/>
<proteinExistence type="predicted"/>
<dbReference type="EMBL" id="QEEX01000001">
    <property type="protein sequence ID" value="PWB97505.1"/>
    <property type="molecule type" value="Genomic_DNA"/>
</dbReference>
<organism evidence="1 2">
    <name type="scientific">Homoserinimonas hongtaonis</name>
    <dbReference type="NCBI Taxonomy" id="2079791"/>
    <lineage>
        <taxon>Bacteria</taxon>
        <taxon>Bacillati</taxon>
        <taxon>Actinomycetota</taxon>
        <taxon>Actinomycetes</taxon>
        <taxon>Micrococcales</taxon>
        <taxon>Microbacteriaceae</taxon>
        <taxon>Homoserinimonas</taxon>
    </lineage>
</organism>
<evidence type="ECO:0000313" key="1">
    <source>
        <dbReference type="EMBL" id="PWB97505.1"/>
    </source>
</evidence>
<dbReference type="RefSeq" id="WP_108517905.1">
    <property type="nucleotide sequence ID" value="NZ_CP026951.1"/>
</dbReference>
<dbReference type="KEGG" id="salc:C2138_11255"/>
<comment type="caution">
    <text evidence="1">The sequence shown here is derived from an EMBL/GenBank/DDBJ whole genome shotgun (WGS) entry which is preliminary data.</text>
</comment>